<dbReference type="GO" id="GO:0043916">
    <property type="term" value="F:DNA-7-methylguanine glycosylase activity"/>
    <property type="evidence" value="ECO:0007669"/>
    <property type="project" value="TreeGrafter"/>
</dbReference>
<evidence type="ECO:0000256" key="5">
    <source>
        <dbReference type="ARBA" id="ARBA00023204"/>
    </source>
</evidence>
<evidence type="ECO:0000256" key="3">
    <source>
        <dbReference type="ARBA" id="ARBA00012000"/>
    </source>
</evidence>
<dbReference type="SUPFAM" id="SSF48150">
    <property type="entry name" value="DNA-glycosylase"/>
    <property type="match status" value="1"/>
</dbReference>
<dbReference type="GO" id="GO:0032131">
    <property type="term" value="F:alkylated DNA binding"/>
    <property type="evidence" value="ECO:0007669"/>
    <property type="project" value="TreeGrafter"/>
</dbReference>
<evidence type="ECO:0000256" key="4">
    <source>
        <dbReference type="ARBA" id="ARBA00022763"/>
    </source>
</evidence>
<dbReference type="GO" id="GO:0032993">
    <property type="term" value="C:protein-DNA complex"/>
    <property type="evidence" value="ECO:0007669"/>
    <property type="project" value="TreeGrafter"/>
</dbReference>
<dbReference type="Pfam" id="PF00730">
    <property type="entry name" value="HhH-GPD"/>
    <property type="match status" value="1"/>
</dbReference>
<proteinExistence type="inferred from homology"/>
<dbReference type="InterPro" id="IPR003265">
    <property type="entry name" value="HhH-GPD_domain"/>
</dbReference>
<dbReference type="SMART" id="SM00478">
    <property type="entry name" value="ENDO3c"/>
    <property type="match status" value="1"/>
</dbReference>
<evidence type="ECO:0000256" key="2">
    <source>
        <dbReference type="ARBA" id="ARBA00010817"/>
    </source>
</evidence>
<dbReference type="Proteomes" id="UP000198356">
    <property type="component" value="Unassembled WGS sequence"/>
</dbReference>
<sequence length="251" mass="27421">MPSPHTRRTSKLPYDPAEAVAALSAADPKLGRLIARVGPCTMKLAGAQSPFEALLEAIVYQQLNGKAAATIHRRLLESFAPPGSIARAGDEPFTRAPHPTAQHMLDAPNEQLRAAGLSKNKALAVRDLAAKTLDGTVPTLAKIRKMTDDEIVAHLSQVRGIGPWTVEMMLIFRLGRTDVLPVSDYGVRKGFALTFGKLKPQDKVTPMDLPKPDVMLKRAKKWSPWRSVASWYLWRACDLAAADKLETVKAT</sequence>
<dbReference type="GO" id="GO:0006307">
    <property type="term" value="P:DNA alkylation repair"/>
    <property type="evidence" value="ECO:0007669"/>
    <property type="project" value="TreeGrafter"/>
</dbReference>
<evidence type="ECO:0000259" key="6">
    <source>
        <dbReference type="SMART" id="SM00478"/>
    </source>
</evidence>
<comment type="similarity">
    <text evidence="2">Belongs to the alkylbase DNA glycosidase AlkA family.</text>
</comment>
<accession>A0A239DKY4</accession>
<dbReference type="GO" id="GO:0008725">
    <property type="term" value="F:DNA-3-methyladenine glycosylase activity"/>
    <property type="evidence" value="ECO:0007669"/>
    <property type="project" value="TreeGrafter"/>
</dbReference>
<feature type="domain" description="HhH-GPD" evidence="6">
    <location>
        <begin position="59"/>
        <end position="238"/>
    </location>
</feature>
<dbReference type="EC" id="3.2.2.21" evidence="3"/>
<dbReference type="OrthoDB" id="9785929at2"/>
<keyword evidence="4" id="KW-0227">DNA damage</keyword>
<name>A0A239DKY4_9BACT</name>
<dbReference type="CDD" id="cd00056">
    <property type="entry name" value="ENDO3c"/>
    <property type="match status" value="1"/>
</dbReference>
<dbReference type="Gene3D" id="1.10.340.30">
    <property type="entry name" value="Hypothetical protein, domain 2"/>
    <property type="match status" value="1"/>
</dbReference>
<comment type="catalytic activity">
    <reaction evidence="1">
        <text>Hydrolysis of alkylated DNA, releasing 3-methyladenine, 3-methylguanine, 7-methylguanine and 7-methyladenine.</text>
        <dbReference type="EC" id="3.2.2.21"/>
    </reaction>
</comment>
<dbReference type="InterPro" id="IPR051912">
    <property type="entry name" value="Alkylbase_DNA_Glycosylase/TA"/>
</dbReference>
<keyword evidence="8" id="KW-1185">Reference proteome</keyword>
<dbReference type="Gene3D" id="1.10.1670.40">
    <property type="match status" value="1"/>
</dbReference>
<organism evidence="7 8">
    <name type="scientific">Granulicella rosea</name>
    <dbReference type="NCBI Taxonomy" id="474952"/>
    <lineage>
        <taxon>Bacteria</taxon>
        <taxon>Pseudomonadati</taxon>
        <taxon>Acidobacteriota</taxon>
        <taxon>Terriglobia</taxon>
        <taxon>Terriglobales</taxon>
        <taxon>Acidobacteriaceae</taxon>
        <taxon>Granulicella</taxon>
    </lineage>
</organism>
<evidence type="ECO:0000313" key="8">
    <source>
        <dbReference type="Proteomes" id="UP000198356"/>
    </source>
</evidence>
<evidence type="ECO:0000256" key="1">
    <source>
        <dbReference type="ARBA" id="ARBA00000086"/>
    </source>
</evidence>
<reference evidence="7 8" key="1">
    <citation type="submission" date="2017-06" db="EMBL/GenBank/DDBJ databases">
        <authorList>
            <person name="Kim H.J."/>
            <person name="Triplett B.A."/>
        </authorList>
    </citation>
    <scope>NUCLEOTIDE SEQUENCE [LARGE SCALE GENOMIC DNA]</scope>
    <source>
        <strain evidence="7 8">DSM 18704</strain>
    </source>
</reference>
<dbReference type="PANTHER" id="PTHR43003:SF5">
    <property type="entry name" value="DNA-3-METHYLADENINE GLYCOSYLASE"/>
    <property type="match status" value="1"/>
</dbReference>
<dbReference type="InterPro" id="IPR011257">
    <property type="entry name" value="DNA_glycosylase"/>
</dbReference>
<gene>
    <name evidence="7" type="ORF">SAMN05421770_101497</name>
</gene>
<keyword evidence="5" id="KW-0234">DNA repair</keyword>
<dbReference type="FunFam" id="1.10.340.30:FF:000004">
    <property type="entry name" value="DNA-3-methyladenine glycosylase II"/>
    <property type="match status" value="1"/>
</dbReference>
<dbReference type="AlphaFoldDB" id="A0A239DKY4"/>
<dbReference type="EMBL" id="FZOU01000001">
    <property type="protein sequence ID" value="SNS32353.1"/>
    <property type="molecule type" value="Genomic_DNA"/>
</dbReference>
<dbReference type="PANTHER" id="PTHR43003">
    <property type="entry name" value="DNA-3-METHYLADENINE GLYCOSYLASE"/>
    <property type="match status" value="1"/>
</dbReference>
<dbReference type="GO" id="GO:0006285">
    <property type="term" value="P:base-excision repair, AP site formation"/>
    <property type="evidence" value="ECO:0007669"/>
    <property type="project" value="TreeGrafter"/>
</dbReference>
<evidence type="ECO:0000313" key="7">
    <source>
        <dbReference type="EMBL" id="SNS32353.1"/>
    </source>
</evidence>
<dbReference type="RefSeq" id="WP_089406786.1">
    <property type="nucleotide sequence ID" value="NZ_FZOU01000001.1"/>
</dbReference>
<protein>
    <recommendedName>
        <fullName evidence="3">DNA-3-methyladenine glycosylase II</fullName>
        <ecNumber evidence="3">3.2.2.21</ecNumber>
    </recommendedName>
</protein>